<feature type="binding site" evidence="3">
    <location>
        <position position="8"/>
    </location>
    <ligand>
        <name>a divalent metal cation</name>
        <dbReference type="ChEBI" id="CHEBI:60240"/>
        <label>1</label>
    </ligand>
</feature>
<evidence type="ECO:0000256" key="1">
    <source>
        <dbReference type="ARBA" id="ARBA00022723"/>
    </source>
</evidence>
<dbReference type="Gene3D" id="3.20.20.140">
    <property type="entry name" value="Metal-dependent hydrolases"/>
    <property type="match status" value="1"/>
</dbReference>
<dbReference type="RefSeq" id="WP_060936511.1">
    <property type="nucleotide sequence ID" value="NZ_JASOZP010000001.1"/>
</dbReference>
<proteinExistence type="predicted"/>
<dbReference type="PROSITE" id="PS01137">
    <property type="entry name" value="TATD_1"/>
    <property type="match status" value="1"/>
</dbReference>
<dbReference type="OrthoDB" id="9810005at2"/>
<dbReference type="InterPro" id="IPR018228">
    <property type="entry name" value="DNase_TatD-rel_CS"/>
</dbReference>
<dbReference type="NCBIfam" id="TIGR00010">
    <property type="entry name" value="YchF/TatD family DNA exonuclease"/>
    <property type="match status" value="1"/>
</dbReference>
<dbReference type="AlphaFoldDB" id="A0A133Y3C4"/>
<dbReference type="GO" id="GO:0005829">
    <property type="term" value="C:cytosol"/>
    <property type="evidence" value="ECO:0007669"/>
    <property type="project" value="TreeGrafter"/>
</dbReference>
<name>A0A133Y3C4_9LACT</name>
<keyword evidence="1 3" id="KW-0479">Metal-binding</keyword>
<evidence type="ECO:0000313" key="4">
    <source>
        <dbReference type="EMBL" id="KXB37714.1"/>
    </source>
</evidence>
<dbReference type="PROSITE" id="PS01090">
    <property type="entry name" value="TATD_2"/>
    <property type="match status" value="1"/>
</dbReference>
<reference evidence="4 5" key="1">
    <citation type="submission" date="2016-01" db="EMBL/GenBank/DDBJ databases">
        <authorList>
            <person name="Oliw E.H."/>
        </authorList>
    </citation>
    <scope>NUCLEOTIDE SEQUENCE [LARGE SCALE GENOMIC DNA]</scope>
    <source>
        <strain evidence="4 5">KA00635</strain>
    </source>
</reference>
<accession>A0A133Y3C4</accession>
<feature type="binding site" evidence="3">
    <location>
        <position position="92"/>
    </location>
    <ligand>
        <name>a divalent metal cation</name>
        <dbReference type="ChEBI" id="CHEBI:60240"/>
        <label>1</label>
    </ligand>
</feature>
<organism evidence="4 5">
    <name type="scientific">Aerococcus christensenii</name>
    <dbReference type="NCBI Taxonomy" id="87541"/>
    <lineage>
        <taxon>Bacteria</taxon>
        <taxon>Bacillati</taxon>
        <taxon>Bacillota</taxon>
        <taxon>Bacilli</taxon>
        <taxon>Lactobacillales</taxon>
        <taxon>Aerococcaceae</taxon>
        <taxon>Aerococcus</taxon>
    </lineage>
</organism>
<feature type="binding site" evidence="3">
    <location>
        <position position="153"/>
    </location>
    <ligand>
        <name>a divalent metal cation</name>
        <dbReference type="ChEBI" id="CHEBI:60240"/>
        <label>2</label>
    </ligand>
</feature>
<evidence type="ECO:0000313" key="5">
    <source>
        <dbReference type="Proteomes" id="UP000070422"/>
    </source>
</evidence>
<dbReference type="FunFam" id="3.20.20.140:FF:000005">
    <property type="entry name" value="TatD family hydrolase"/>
    <property type="match status" value="1"/>
</dbReference>
<feature type="binding site" evidence="3">
    <location>
        <position position="6"/>
    </location>
    <ligand>
        <name>a divalent metal cation</name>
        <dbReference type="ChEBI" id="CHEBI:60240"/>
        <label>1</label>
    </ligand>
</feature>
<dbReference type="PANTHER" id="PTHR46124:SF2">
    <property type="entry name" value="D-AMINOACYL-TRNA DEACYLASE"/>
    <property type="match status" value="1"/>
</dbReference>
<dbReference type="PANTHER" id="PTHR46124">
    <property type="entry name" value="D-AMINOACYL-TRNA DEACYLASE"/>
    <property type="match status" value="1"/>
</dbReference>
<dbReference type="PATRIC" id="fig|87541.4.peg.434"/>
<evidence type="ECO:0000256" key="2">
    <source>
        <dbReference type="ARBA" id="ARBA00022801"/>
    </source>
</evidence>
<dbReference type="GO" id="GO:0016788">
    <property type="term" value="F:hydrolase activity, acting on ester bonds"/>
    <property type="evidence" value="ECO:0007669"/>
    <property type="project" value="InterPro"/>
</dbReference>
<evidence type="ECO:0000256" key="3">
    <source>
        <dbReference type="PIRSR" id="PIRSR005902-1"/>
    </source>
</evidence>
<comment type="caution">
    <text evidence="4">The sequence shown here is derived from an EMBL/GenBank/DDBJ whole genome shotgun (WGS) entry which is preliminary data.</text>
</comment>
<dbReference type="Pfam" id="PF01026">
    <property type="entry name" value="TatD_DNase"/>
    <property type="match status" value="1"/>
</dbReference>
<dbReference type="InterPro" id="IPR001130">
    <property type="entry name" value="TatD-like"/>
</dbReference>
<dbReference type="InterPro" id="IPR015991">
    <property type="entry name" value="TatD/YcfH-like"/>
</dbReference>
<dbReference type="GO" id="GO:0046872">
    <property type="term" value="F:metal ion binding"/>
    <property type="evidence" value="ECO:0007669"/>
    <property type="project" value="UniProtKB-KW"/>
</dbReference>
<dbReference type="SUPFAM" id="SSF51556">
    <property type="entry name" value="Metallo-dependent hydrolases"/>
    <property type="match status" value="1"/>
</dbReference>
<sequence length="267" mass="30609">MLFDTHTHFNTDAFDEDREEAIQRARKAGVSGMAIVGFDEDSIRRGMPLVQANADMVGIYGWHPTEAGKYDQRIEELLLTALSSSKVVAMGEMGLDFFWDEDPLDVQEKILRRQIAIARERHLPIVIHNREASEDIYRILKDERVWEIGGIMHTFGEGLEEAKRFLDLGMHLSFSGVATFKKTKEVREVAAYCPADRLLLETDSPYLTPEPKRGQRNETANIRYVCNRIADARETSYEEVAALSYQNACRLFGIEWQEGQWVKVKHV</sequence>
<protein>
    <submittedName>
        <fullName evidence="4">Hydrolase, TatD family</fullName>
    </submittedName>
</protein>
<dbReference type="Proteomes" id="UP000070422">
    <property type="component" value="Unassembled WGS sequence"/>
</dbReference>
<feature type="binding site" evidence="3">
    <location>
        <position position="128"/>
    </location>
    <ligand>
        <name>a divalent metal cation</name>
        <dbReference type="ChEBI" id="CHEBI:60240"/>
        <label>2</label>
    </ligand>
</feature>
<dbReference type="CDD" id="cd01310">
    <property type="entry name" value="TatD_DNAse"/>
    <property type="match status" value="1"/>
</dbReference>
<feature type="binding site" evidence="3">
    <location>
        <position position="203"/>
    </location>
    <ligand>
        <name>a divalent metal cation</name>
        <dbReference type="ChEBI" id="CHEBI:60240"/>
        <label>1</label>
    </ligand>
</feature>
<keyword evidence="2 4" id="KW-0378">Hydrolase</keyword>
<dbReference type="STRING" id="87541.AWM71_02110"/>
<dbReference type="PIRSF" id="PIRSF005902">
    <property type="entry name" value="DNase_TatD"/>
    <property type="match status" value="1"/>
</dbReference>
<gene>
    <name evidence="4" type="ORF">HMPREF3187_00430</name>
</gene>
<dbReference type="InterPro" id="IPR032466">
    <property type="entry name" value="Metal_Hydrolase"/>
</dbReference>
<dbReference type="GO" id="GO:0004536">
    <property type="term" value="F:DNA nuclease activity"/>
    <property type="evidence" value="ECO:0007669"/>
    <property type="project" value="InterPro"/>
</dbReference>
<dbReference type="EMBL" id="LSCQ01000020">
    <property type="protein sequence ID" value="KXB37714.1"/>
    <property type="molecule type" value="Genomic_DNA"/>
</dbReference>